<dbReference type="Pfam" id="PF01425">
    <property type="entry name" value="Amidase"/>
    <property type="match status" value="1"/>
</dbReference>
<dbReference type="InterPro" id="IPR000120">
    <property type="entry name" value="Amidase"/>
</dbReference>
<dbReference type="Proteomes" id="UP001348149">
    <property type="component" value="Unassembled WGS sequence"/>
</dbReference>
<feature type="domain" description="Amidase" evidence="1">
    <location>
        <begin position="25"/>
        <end position="432"/>
    </location>
</feature>
<dbReference type="InterPro" id="IPR023631">
    <property type="entry name" value="Amidase_dom"/>
</dbReference>
<dbReference type="PROSITE" id="PS00571">
    <property type="entry name" value="AMIDASES"/>
    <property type="match status" value="1"/>
</dbReference>
<dbReference type="Gene3D" id="3.90.1300.10">
    <property type="entry name" value="Amidase signature (AS) domain"/>
    <property type="match status" value="1"/>
</dbReference>
<dbReference type="EMBL" id="JAYLLH010000013">
    <property type="protein sequence ID" value="MEC3861850.1"/>
    <property type="molecule type" value="Genomic_DNA"/>
</dbReference>
<dbReference type="PANTHER" id="PTHR11895">
    <property type="entry name" value="TRANSAMIDASE"/>
    <property type="match status" value="1"/>
</dbReference>
<keyword evidence="3" id="KW-1185">Reference proteome</keyword>
<dbReference type="RefSeq" id="WP_326297574.1">
    <property type="nucleotide sequence ID" value="NZ_JAYLLH010000013.1"/>
</dbReference>
<dbReference type="SUPFAM" id="SSF75304">
    <property type="entry name" value="Amidase signature (AS) enzymes"/>
    <property type="match status" value="1"/>
</dbReference>
<gene>
    <name evidence="2" type="ORF">VK792_11185</name>
</gene>
<evidence type="ECO:0000259" key="1">
    <source>
        <dbReference type="Pfam" id="PF01425"/>
    </source>
</evidence>
<accession>A0ABU6HJ40</accession>
<evidence type="ECO:0000313" key="3">
    <source>
        <dbReference type="Proteomes" id="UP001348149"/>
    </source>
</evidence>
<dbReference type="PANTHER" id="PTHR11895:SF176">
    <property type="entry name" value="AMIDASE AMID-RELATED"/>
    <property type="match status" value="1"/>
</dbReference>
<proteinExistence type="predicted"/>
<organism evidence="2 3">
    <name type="scientific">Mesobacterium hydrothermale</name>
    <dbReference type="NCBI Taxonomy" id="3111907"/>
    <lineage>
        <taxon>Bacteria</taxon>
        <taxon>Pseudomonadati</taxon>
        <taxon>Pseudomonadota</taxon>
        <taxon>Alphaproteobacteria</taxon>
        <taxon>Rhodobacterales</taxon>
        <taxon>Roseobacteraceae</taxon>
        <taxon>Mesobacterium</taxon>
    </lineage>
</organism>
<reference evidence="2 3" key="1">
    <citation type="submission" date="2024-01" db="EMBL/GenBank/DDBJ databases">
        <title>Mesobacterium rodlantinim sp. nov., isolated from shallow sea hydrothermal systems off Kueishantao Island.</title>
        <authorList>
            <person name="Su Z."/>
            <person name="Tang K."/>
        </authorList>
    </citation>
    <scope>NUCLEOTIDE SEQUENCE [LARGE SCALE GENOMIC DNA]</scope>
    <source>
        <strain evidence="2 3">TK19101</strain>
    </source>
</reference>
<dbReference type="InterPro" id="IPR036928">
    <property type="entry name" value="AS_sf"/>
</dbReference>
<evidence type="ECO:0000313" key="2">
    <source>
        <dbReference type="EMBL" id="MEC3861850.1"/>
    </source>
</evidence>
<sequence>MTDWTEKTAAELGRAIAAQEVDPVDLLQAFYDKIAAHPFADRIYARLTPERALAEARAASDRAKAGQRLSPLDGVPVSWKDLYDTAGIATEAGSALLKGRVPDADALVLQNATAMGTVCLGKTHMSELAFSGLGLNPITATSPCVNDHDAVAGGSSSGAAASVAFRLAPASVGSDTGGSVRIPSVWNDLVGLKTTSGRISIKGVVPLCEKFDTVGPLVRTVEDAALMLAVIEGRTPIDTRTPAPLTGMRFGALQTIVLDDLRDVPAKAHAATLEKLAAAGAEIIPFDFPEIEAAMADAGVLYTTEAYAIWRDTIEAQPDLMFAPIRDRFRAGAQFSGADYVAAWRRLDAMREIWAKATAGFDAVICPTSPMLAPNVDRLLSDPDYFVAENLLALRNTRVGNLTGGAIVTLPNGTPSCGLSLMGRPMGEEEILRIALSVEAALA</sequence>
<comment type="caution">
    <text evidence="2">The sequence shown here is derived from an EMBL/GenBank/DDBJ whole genome shotgun (WGS) entry which is preliminary data.</text>
</comment>
<name>A0ABU6HJ40_9RHOB</name>
<dbReference type="InterPro" id="IPR020556">
    <property type="entry name" value="Amidase_CS"/>
</dbReference>
<protein>
    <submittedName>
        <fullName evidence="2">Amidase family protein</fullName>
    </submittedName>
</protein>